<evidence type="ECO:0008006" key="3">
    <source>
        <dbReference type="Google" id="ProtNLM"/>
    </source>
</evidence>
<sequence>MAPGGSGGASCNTMQEWQLHAGPVPPAGAPPRQFLSQAAQVYVQQGCYMGELVSSNPLQFHSMAVAPPPILSTSPKVGGASKARRGGMPRQRALASQGARDGGRQVTDWKAAGQQQQPVPPGFISSQQLPGNAGMMLTPSGRWVQDQCAPSAALGLLEAFPTNPGLAPSLAEAPMVGCVDPLGGLPAPLLIRNTFLDAKPVRSPSLDPFFEERKVKSSPPSGPPSGKLEVAAPRSTLGGPPPPYAGFVPAVSLADALPPPGGCAAGSLYPYQQEQGAQPGMPAVWQLAEGTACPLLPCFDTDCSTPGTPEPTYREAWQPTPVAQTCGGSSSGGSAEVAASSASAGCSAVLSDQVSPAAAGRRETEPVVLGSPELPSRGSALHKWGACKPCAFVFQEGCNNDVECQFCHLCEPGERKRRKKERLAMKREVREAARRRRAEAAAAQGGGWRPRGGLSER</sequence>
<evidence type="ECO:0000313" key="2">
    <source>
        <dbReference type="EMBL" id="CAD8371672.1"/>
    </source>
</evidence>
<protein>
    <recommendedName>
        <fullName evidence="3">C3H1-type domain-containing protein</fullName>
    </recommendedName>
</protein>
<evidence type="ECO:0000256" key="1">
    <source>
        <dbReference type="SAM" id="MobiDB-lite"/>
    </source>
</evidence>
<organism evidence="2">
    <name type="scientific">Pyrodinium bahamense</name>
    <dbReference type="NCBI Taxonomy" id="73915"/>
    <lineage>
        <taxon>Eukaryota</taxon>
        <taxon>Sar</taxon>
        <taxon>Alveolata</taxon>
        <taxon>Dinophyceae</taxon>
        <taxon>Gonyaulacales</taxon>
        <taxon>Pyrocystaceae</taxon>
        <taxon>Pyrodinium</taxon>
    </lineage>
</organism>
<reference evidence="2" key="1">
    <citation type="submission" date="2021-01" db="EMBL/GenBank/DDBJ databases">
        <authorList>
            <person name="Corre E."/>
            <person name="Pelletier E."/>
            <person name="Niang G."/>
            <person name="Scheremetjew M."/>
            <person name="Finn R."/>
            <person name="Kale V."/>
            <person name="Holt S."/>
            <person name="Cochrane G."/>
            <person name="Meng A."/>
            <person name="Brown T."/>
            <person name="Cohen L."/>
        </authorList>
    </citation>
    <scope>NUCLEOTIDE SEQUENCE</scope>
    <source>
        <strain evidence="2">Pbaha01</strain>
    </source>
</reference>
<accession>A0A7S0FMW7</accession>
<feature type="region of interest" description="Disordered" evidence="1">
    <location>
        <begin position="211"/>
        <end position="237"/>
    </location>
</feature>
<proteinExistence type="predicted"/>
<feature type="region of interest" description="Disordered" evidence="1">
    <location>
        <begin position="71"/>
        <end position="120"/>
    </location>
</feature>
<dbReference type="EMBL" id="HBEG01033526">
    <property type="protein sequence ID" value="CAD8371672.1"/>
    <property type="molecule type" value="Transcribed_RNA"/>
</dbReference>
<gene>
    <name evidence="2" type="ORF">PBAH0796_LOCUS20482</name>
</gene>
<dbReference type="AlphaFoldDB" id="A0A7S0FMW7"/>
<feature type="compositionally biased region" description="Basic and acidic residues" evidence="1">
    <location>
        <begin position="422"/>
        <end position="432"/>
    </location>
</feature>
<feature type="region of interest" description="Disordered" evidence="1">
    <location>
        <begin position="415"/>
        <end position="457"/>
    </location>
</feature>
<name>A0A7S0FMW7_9DINO</name>